<dbReference type="InterPro" id="IPR036393">
    <property type="entry name" value="AceGlu_kinase-like_sf"/>
</dbReference>
<feature type="domain" description="Aspartate/glutamate/uridylate kinase" evidence="11">
    <location>
        <begin position="7"/>
        <end position="210"/>
    </location>
</feature>
<dbReference type="SUPFAM" id="SSF53633">
    <property type="entry name" value="Carbamate kinase-like"/>
    <property type="match status" value="1"/>
</dbReference>
<evidence type="ECO:0000256" key="6">
    <source>
        <dbReference type="ARBA" id="ARBA00022741"/>
    </source>
</evidence>
<sequence>MKFNNFITIALGGSIVVSKKIQIDYLKRFYKFIIQQISEGRKCIIIVGGGLTARKYQDAASIIVELTNEDKDWLGIHSTRLNAHLLRTIFRKVAYPKILTNYNKPISKRDLDRYALFIASGSHPGWSTDYVAFRLAHRFKTKEVIVATKISYVYDKDISKHKDARPLTELTWAQYKKLLPSKKWIPGMNSPVDPVAAEFAAKNKMKCIVLRGTNIKNLKSCFENKKFEGTIIK</sequence>
<evidence type="ECO:0000256" key="1">
    <source>
        <dbReference type="ARBA" id="ARBA00004791"/>
    </source>
</evidence>
<comment type="similarity">
    <text evidence="2">Belongs to the UMP kinase family.</text>
</comment>
<comment type="pathway">
    <text evidence="1">Pyrimidine metabolism; CTP biosynthesis via de novo pathway; UDP from UMP (UMPK route): step 1/1.</text>
</comment>
<evidence type="ECO:0000256" key="8">
    <source>
        <dbReference type="ARBA" id="ARBA00022840"/>
    </source>
</evidence>
<comment type="caution">
    <text evidence="12">The sequence shown here is derived from an EMBL/GenBank/DDBJ whole genome shotgun (WGS) entry which is preliminary data.</text>
</comment>
<dbReference type="GO" id="GO:0033862">
    <property type="term" value="F:UMP kinase activity"/>
    <property type="evidence" value="ECO:0007669"/>
    <property type="project" value="UniProtKB-EC"/>
</dbReference>
<dbReference type="Proteomes" id="UP000178509">
    <property type="component" value="Unassembled WGS sequence"/>
</dbReference>
<protein>
    <recommendedName>
        <fullName evidence="3">UMP kinase</fullName>
        <ecNumber evidence="3">2.7.4.22</ecNumber>
    </recommendedName>
    <alternativeName>
        <fullName evidence="10">Uridine monophosphate kinase</fullName>
    </alternativeName>
</protein>
<dbReference type="PANTHER" id="PTHR42833:SF4">
    <property type="entry name" value="URIDYLATE KINASE PUMPKIN, CHLOROPLASTIC"/>
    <property type="match status" value="1"/>
</dbReference>
<dbReference type="InterPro" id="IPR001048">
    <property type="entry name" value="Asp/Glu/Uridylate_kinase"/>
</dbReference>
<dbReference type="AlphaFoldDB" id="A0A1G2HFY6"/>
<evidence type="ECO:0000256" key="10">
    <source>
        <dbReference type="ARBA" id="ARBA00032092"/>
    </source>
</evidence>
<dbReference type="Gene3D" id="3.40.1160.10">
    <property type="entry name" value="Acetylglutamate kinase-like"/>
    <property type="match status" value="1"/>
</dbReference>
<dbReference type="STRING" id="1802164.A3H51_01315"/>
<evidence type="ECO:0000256" key="3">
    <source>
        <dbReference type="ARBA" id="ARBA00012899"/>
    </source>
</evidence>
<evidence type="ECO:0000313" key="13">
    <source>
        <dbReference type="Proteomes" id="UP000178509"/>
    </source>
</evidence>
<evidence type="ECO:0000256" key="4">
    <source>
        <dbReference type="ARBA" id="ARBA00022490"/>
    </source>
</evidence>
<evidence type="ECO:0000259" key="11">
    <source>
        <dbReference type="Pfam" id="PF00696"/>
    </source>
</evidence>
<organism evidence="12 13">
    <name type="scientific">Candidatus Spechtbacteria bacterium RIFCSPLOWO2_02_FULL_38_8</name>
    <dbReference type="NCBI Taxonomy" id="1802164"/>
    <lineage>
        <taxon>Bacteria</taxon>
        <taxon>Candidatus Spechtiibacteriota</taxon>
    </lineage>
</organism>
<dbReference type="NCBIfam" id="TIGR02076">
    <property type="entry name" value="pyrH_arch"/>
    <property type="match status" value="1"/>
</dbReference>
<dbReference type="GO" id="GO:0006225">
    <property type="term" value="P:UDP biosynthetic process"/>
    <property type="evidence" value="ECO:0007669"/>
    <property type="project" value="TreeGrafter"/>
</dbReference>
<evidence type="ECO:0000256" key="2">
    <source>
        <dbReference type="ARBA" id="ARBA00007614"/>
    </source>
</evidence>
<reference evidence="12 13" key="1">
    <citation type="journal article" date="2016" name="Nat. Commun.">
        <title>Thousands of microbial genomes shed light on interconnected biogeochemical processes in an aquifer system.</title>
        <authorList>
            <person name="Anantharaman K."/>
            <person name="Brown C.T."/>
            <person name="Hug L.A."/>
            <person name="Sharon I."/>
            <person name="Castelle C.J."/>
            <person name="Probst A.J."/>
            <person name="Thomas B.C."/>
            <person name="Singh A."/>
            <person name="Wilkins M.J."/>
            <person name="Karaoz U."/>
            <person name="Brodie E.L."/>
            <person name="Williams K.H."/>
            <person name="Hubbard S.S."/>
            <person name="Banfield J.F."/>
        </authorList>
    </citation>
    <scope>NUCLEOTIDE SEQUENCE [LARGE SCALE GENOMIC DNA]</scope>
</reference>
<evidence type="ECO:0000256" key="5">
    <source>
        <dbReference type="ARBA" id="ARBA00022679"/>
    </source>
</evidence>
<keyword evidence="4" id="KW-0963">Cytoplasm</keyword>
<keyword evidence="7" id="KW-0418">Kinase</keyword>
<proteinExistence type="inferred from homology"/>
<dbReference type="PANTHER" id="PTHR42833">
    <property type="entry name" value="URIDYLATE KINASE"/>
    <property type="match status" value="1"/>
</dbReference>
<dbReference type="InterPro" id="IPR011818">
    <property type="entry name" value="Uridylate_kinase_arch/spir"/>
</dbReference>
<name>A0A1G2HFY6_9BACT</name>
<accession>A0A1G2HFY6</accession>
<keyword evidence="9" id="KW-0665">Pyrimidine biosynthesis</keyword>
<dbReference type="EMBL" id="MHOJ01000043">
    <property type="protein sequence ID" value="OGZ61402.1"/>
    <property type="molecule type" value="Genomic_DNA"/>
</dbReference>
<keyword evidence="8" id="KW-0067">ATP-binding</keyword>
<dbReference type="Pfam" id="PF00696">
    <property type="entry name" value="AA_kinase"/>
    <property type="match status" value="1"/>
</dbReference>
<keyword evidence="6" id="KW-0547">Nucleotide-binding</keyword>
<keyword evidence="5" id="KW-0808">Transferase</keyword>
<evidence type="ECO:0000313" key="12">
    <source>
        <dbReference type="EMBL" id="OGZ61402.1"/>
    </source>
</evidence>
<gene>
    <name evidence="12" type="ORF">A3H51_01315</name>
</gene>
<dbReference type="GO" id="GO:0005524">
    <property type="term" value="F:ATP binding"/>
    <property type="evidence" value="ECO:0007669"/>
    <property type="project" value="UniProtKB-KW"/>
</dbReference>
<evidence type="ECO:0000256" key="9">
    <source>
        <dbReference type="ARBA" id="ARBA00022975"/>
    </source>
</evidence>
<dbReference type="EC" id="2.7.4.22" evidence="3"/>
<evidence type="ECO:0000256" key="7">
    <source>
        <dbReference type="ARBA" id="ARBA00022777"/>
    </source>
</evidence>